<feature type="compositionally biased region" description="Basic and acidic residues" evidence="2">
    <location>
        <begin position="648"/>
        <end position="660"/>
    </location>
</feature>
<feature type="region of interest" description="Disordered" evidence="2">
    <location>
        <begin position="1116"/>
        <end position="1157"/>
    </location>
</feature>
<dbReference type="InterPro" id="IPR017874">
    <property type="entry name" value="CRIC_domain"/>
</dbReference>
<dbReference type="SUPFAM" id="SSF50156">
    <property type="entry name" value="PDZ domain-like"/>
    <property type="match status" value="1"/>
</dbReference>
<proteinExistence type="inferred from homology"/>
<dbReference type="Gene3D" id="1.10.150.50">
    <property type="entry name" value="Transcription Factor, Ets-1"/>
    <property type="match status" value="1"/>
</dbReference>
<dbReference type="GO" id="GO:0016301">
    <property type="term" value="F:kinase activity"/>
    <property type="evidence" value="ECO:0007669"/>
    <property type="project" value="UniProtKB-KW"/>
</dbReference>
<feature type="region of interest" description="Disordered" evidence="2">
    <location>
        <begin position="112"/>
        <end position="131"/>
    </location>
</feature>
<feature type="compositionally biased region" description="Low complexity" evidence="2">
    <location>
        <begin position="498"/>
        <end position="518"/>
    </location>
</feature>
<evidence type="ECO:0000256" key="1">
    <source>
        <dbReference type="ARBA" id="ARBA00009498"/>
    </source>
</evidence>
<feature type="compositionally biased region" description="Polar residues" evidence="2">
    <location>
        <begin position="538"/>
        <end position="547"/>
    </location>
</feature>
<feature type="region of interest" description="Disordered" evidence="2">
    <location>
        <begin position="348"/>
        <end position="520"/>
    </location>
</feature>
<feature type="compositionally biased region" description="Basic and acidic residues" evidence="2">
    <location>
        <begin position="1195"/>
        <end position="1206"/>
    </location>
</feature>
<dbReference type="PANTHER" id="PTHR12844:SF42">
    <property type="entry name" value="CONNECTOR ENHANCER OF KSR PROTEIN CNK"/>
    <property type="match status" value="1"/>
</dbReference>
<keyword evidence="6" id="KW-0418">Kinase</keyword>
<dbReference type="SMART" id="SM00228">
    <property type="entry name" value="PDZ"/>
    <property type="match status" value="1"/>
</dbReference>
<evidence type="ECO:0000256" key="2">
    <source>
        <dbReference type="SAM" id="MobiDB-lite"/>
    </source>
</evidence>
<dbReference type="Proteomes" id="UP000198287">
    <property type="component" value="Unassembled WGS sequence"/>
</dbReference>
<dbReference type="Pfam" id="PF00536">
    <property type="entry name" value="SAM_1"/>
    <property type="match status" value="1"/>
</dbReference>
<feature type="compositionally biased region" description="Gly residues" evidence="2">
    <location>
        <begin position="486"/>
        <end position="497"/>
    </location>
</feature>
<gene>
    <name evidence="6" type="ORF">Fcan01_03162</name>
</gene>
<feature type="region of interest" description="Disordered" evidence="2">
    <location>
        <begin position="1188"/>
        <end position="1282"/>
    </location>
</feature>
<feature type="domain" description="CRIC" evidence="5">
    <location>
        <begin position="89"/>
        <end position="189"/>
    </location>
</feature>
<dbReference type="OrthoDB" id="74412at2759"/>
<feature type="compositionally biased region" description="Polar residues" evidence="2">
    <location>
        <begin position="696"/>
        <end position="707"/>
    </location>
</feature>
<protein>
    <submittedName>
        <fullName evidence="6">Connector enhancer of kinase suppressor of ras 2</fullName>
    </submittedName>
</protein>
<dbReference type="InterPro" id="IPR036034">
    <property type="entry name" value="PDZ_sf"/>
</dbReference>
<keyword evidence="7" id="KW-1185">Reference proteome</keyword>
<dbReference type="SMART" id="SM00454">
    <property type="entry name" value="SAM"/>
    <property type="match status" value="1"/>
</dbReference>
<dbReference type="STRING" id="158441.A0A226F1T2"/>
<feature type="region of interest" description="Disordered" evidence="2">
    <location>
        <begin position="538"/>
        <end position="567"/>
    </location>
</feature>
<feature type="region of interest" description="Disordered" evidence="2">
    <location>
        <begin position="643"/>
        <end position="741"/>
    </location>
</feature>
<dbReference type="InterPro" id="IPR001660">
    <property type="entry name" value="SAM"/>
</dbReference>
<feature type="domain" description="SAM" evidence="3">
    <location>
        <begin position="8"/>
        <end position="82"/>
    </location>
</feature>
<dbReference type="Pfam" id="PF10534">
    <property type="entry name" value="CRIC_ras_sig"/>
    <property type="match status" value="1"/>
</dbReference>
<name>A0A226F1T2_FOLCA</name>
<dbReference type="SUPFAM" id="SSF50729">
    <property type="entry name" value="PH domain-like"/>
    <property type="match status" value="1"/>
</dbReference>
<feature type="compositionally biased region" description="Low complexity" evidence="2">
    <location>
        <begin position="1243"/>
        <end position="1252"/>
    </location>
</feature>
<evidence type="ECO:0000313" key="7">
    <source>
        <dbReference type="Proteomes" id="UP000198287"/>
    </source>
</evidence>
<dbReference type="Gene3D" id="2.30.42.10">
    <property type="match status" value="1"/>
</dbReference>
<sequence length="1307" mass="140798">MSLNAESWSPFDVAYWIAGLETNANPTPTERGFAFYSACFLQQNVSGRLLLNLMAGDLSRYGVEKVGDQLLLQDAIQALRSELDTPRMTLQSLASTLAVRCRNYRGELSLLSTSRGGGGSSGPPGTQNNYIPTDSLSSASHLLDSSKILIRWLTRFPFLGNSEYDVVTVKLTKHCFELGELDVIAKFENGQDGEMLNQNFVSAMLSQRDSFADNAIEEVQYLCTKIIEICEELIHSRDSLVIQPAAVDVITLRKRTEQELGLHVESSYFGLHQVSAVKLSSPAQQSGHLEKGDEILQINYQTVVGWPQINVINLLNEDCNEVILTIKRRPRHATANILAHMYLRPSNKLMGSTNRSQRRHGRHSTDKICNHLTVSPGGGLIPAPMSLPSSRRHQKSMPISPVPEDENSSSSTTSSSGNSPVVLLNVNMGEETSVLPPNLSKTTGDLIPGSEAEDSSSTPQLTTGQSLDTIDSDDTGEIGAKSPGLNVGGGLNSGSGSGSDTHSGSTSTKSPNSSSAHSRFWKLYPRPRNLIRRRATVTGASPTSTRPPVTFFDDDNADSSKLRPPLINSKSAPEKIRVGLRKQGHVENHINTTLHRQTMPPSVSVDMDITKADASEAKLSAISSIIASNKPVVEPVIKTTSGMQTVPEIERQQEEVDQSKSADIPRPVPLPKPSLPSSGVTVSSYPTPAPRYKSPTIPNKLTQSEFKTTVDEKACSPVGQPIPLQRRLPSPDKPLSAVPRRLSASVSPDKITEMLPSSSLGITEPTVVLKGILHLRQSPSNLLVKSNSLTSTLNSGTGTGFSPHPRWTRHPATLNSIKILQIGSDPEGSLCINMNQDNISTCEVSLAKEVHSRPFAFKIDIKGKTKVFDGTDADGTVRACGIFYLAAESQSEFEVWMRHLMKQDICDSLFRTPASSSGPKDLMYQKLRSSAPPVYKRSISLGNSPAYSRRNSLITHGTRGNGGGSSSSCSINDSPIYHNRSFVLRKNNLLRSARLVGNSTPNVQASIVATATTPSTASNSVTNISGSKPTPKKSSEIVKSEWFNAPTPTQVSSSPKRFFTQTAPPYRSPYSTPPSTSFSVLRSGSGSGSLFQGFSNGKNISGGSSSNISSITIKSVKKSEGELTSPTTPGAGGSFSRPFSPDNMGRSRTTSGTNKLPSMGVSIMLAKQNNQSPLSSPKKVISSMFAVPATPSDTPAKDISPKKDRLSSSTSTSSSSDVFIKAEAEQSSTHETKRKQRVVNCPSCGGSTSSFSKSDKNAPMRDMSTQTAESEQNHHLTLSDPFTSTIPVSPNLELIRHLINEQEGSRV</sequence>
<dbReference type="InterPro" id="IPR013761">
    <property type="entry name" value="SAM/pointed_sf"/>
</dbReference>
<evidence type="ECO:0000259" key="4">
    <source>
        <dbReference type="PROSITE" id="PS50106"/>
    </source>
</evidence>
<reference evidence="6 7" key="1">
    <citation type="submission" date="2015-12" db="EMBL/GenBank/DDBJ databases">
        <title>The genome of Folsomia candida.</title>
        <authorList>
            <person name="Faddeeva A."/>
            <person name="Derks M.F."/>
            <person name="Anvar Y."/>
            <person name="Smit S."/>
            <person name="Van Straalen N."/>
            <person name="Roelofs D."/>
        </authorList>
    </citation>
    <scope>NUCLEOTIDE SEQUENCE [LARGE SCALE GENOMIC DNA]</scope>
    <source>
        <strain evidence="6 7">VU population</strain>
        <tissue evidence="6">Whole body</tissue>
    </source>
</reference>
<organism evidence="6 7">
    <name type="scientific">Folsomia candida</name>
    <name type="common">Springtail</name>
    <dbReference type="NCBI Taxonomy" id="158441"/>
    <lineage>
        <taxon>Eukaryota</taxon>
        <taxon>Metazoa</taxon>
        <taxon>Ecdysozoa</taxon>
        <taxon>Arthropoda</taxon>
        <taxon>Hexapoda</taxon>
        <taxon>Collembola</taxon>
        <taxon>Entomobryomorpha</taxon>
        <taxon>Isotomoidea</taxon>
        <taxon>Isotomidae</taxon>
        <taxon>Proisotominae</taxon>
        <taxon>Folsomia</taxon>
    </lineage>
</organism>
<feature type="domain" description="PDZ" evidence="4">
    <location>
        <begin position="249"/>
        <end position="330"/>
    </location>
</feature>
<evidence type="ECO:0000313" key="6">
    <source>
        <dbReference type="EMBL" id="OXA63745.1"/>
    </source>
</evidence>
<comment type="similarity">
    <text evidence="1">Belongs to the CNKSR family.</text>
</comment>
<feature type="compositionally biased region" description="Polar residues" evidence="2">
    <location>
        <begin position="455"/>
        <end position="469"/>
    </location>
</feature>
<feature type="compositionally biased region" description="Polar residues" evidence="2">
    <location>
        <begin position="1146"/>
        <end position="1156"/>
    </location>
</feature>
<dbReference type="EMBL" id="LNIX01000001">
    <property type="protein sequence ID" value="OXA63745.1"/>
    <property type="molecule type" value="Genomic_DNA"/>
</dbReference>
<dbReference type="PROSITE" id="PS50105">
    <property type="entry name" value="SAM_DOMAIN"/>
    <property type="match status" value="1"/>
</dbReference>
<dbReference type="Pfam" id="PF00595">
    <property type="entry name" value="PDZ"/>
    <property type="match status" value="1"/>
</dbReference>
<keyword evidence="6" id="KW-0808">Transferase</keyword>
<dbReference type="PROSITE" id="PS50106">
    <property type="entry name" value="PDZ"/>
    <property type="match status" value="1"/>
</dbReference>
<dbReference type="InterPro" id="IPR001478">
    <property type="entry name" value="PDZ"/>
</dbReference>
<dbReference type="SUPFAM" id="SSF47769">
    <property type="entry name" value="SAM/Pointed domain"/>
    <property type="match status" value="1"/>
</dbReference>
<dbReference type="PROSITE" id="PS51290">
    <property type="entry name" value="CRIC"/>
    <property type="match status" value="1"/>
</dbReference>
<feature type="compositionally biased region" description="Low complexity" evidence="2">
    <location>
        <begin position="1207"/>
        <end position="1216"/>
    </location>
</feature>
<evidence type="ECO:0000259" key="3">
    <source>
        <dbReference type="PROSITE" id="PS50105"/>
    </source>
</evidence>
<dbReference type="PANTHER" id="PTHR12844">
    <property type="entry name" value="CONNECTOR ENCHANCER OF KINASE SUPPRESSOR OF RAS"/>
    <property type="match status" value="1"/>
</dbReference>
<accession>A0A226F1T2</accession>
<comment type="caution">
    <text evidence="6">The sequence shown here is derived from an EMBL/GenBank/DDBJ whole genome shotgun (WGS) entry which is preliminary data.</text>
</comment>
<dbReference type="InterPro" id="IPR051566">
    <property type="entry name" value="CNKSR"/>
</dbReference>
<evidence type="ECO:0000259" key="5">
    <source>
        <dbReference type="PROSITE" id="PS51290"/>
    </source>
</evidence>
<feature type="compositionally biased region" description="Basic and acidic residues" evidence="2">
    <location>
        <begin position="1220"/>
        <end position="1231"/>
    </location>
</feature>